<dbReference type="SMART" id="SM00530">
    <property type="entry name" value="HTH_XRE"/>
    <property type="match status" value="1"/>
</dbReference>
<dbReference type="InterPro" id="IPR010982">
    <property type="entry name" value="Lambda_DNA-bd_dom_sf"/>
</dbReference>
<evidence type="ECO:0000259" key="2">
    <source>
        <dbReference type="SMART" id="SM00530"/>
    </source>
</evidence>
<dbReference type="InterPro" id="IPR001387">
    <property type="entry name" value="Cro/C1-type_HTH"/>
</dbReference>
<evidence type="ECO:0000313" key="4">
    <source>
        <dbReference type="Proteomes" id="UP000297496"/>
    </source>
</evidence>
<dbReference type="EMBL" id="SRRO01000001">
    <property type="protein sequence ID" value="TGN65402.1"/>
    <property type="molecule type" value="Genomic_DNA"/>
</dbReference>
<sequence length="391" mass="43280">MGSVKALVEPELLTWARRTANLEPLAAARKMKVPEGRVEEWESGDRAPTIAELRRAGEVYNRPLGVFFLAEPPQGFETLRDFRRLALGVAGEWSAALHAEYRRAHDQRDALLEIAELDDQSHSHAWRLTIPDDDVVIARMARDLLEEVAPLSPPTPAADEYAHVAYWTAALEEAGVLVMHTAGGRVSTDEMRAFSLYFDDIPVIVLNGADFPRGRLFSLLHEYAHLLLHTAGLCDTRTDQRATTENRWVEARCNALAAEILMPTADLLNCALVTGHPTGERWTLDELIDAARPFGVSAESFLRRLVTLGRVPLVQYTDFRDTYRSDGVERPKPGGGNFYVNKARDLGKGYVRTVSSAHGRALIDSTTAATYLGVRVDQIADLAARARLTGT</sequence>
<dbReference type="Proteomes" id="UP000297496">
    <property type="component" value="Unassembled WGS sequence"/>
</dbReference>
<dbReference type="InterPro" id="IPR010359">
    <property type="entry name" value="IrrE_HExxH"/>
</dbReference>
<organism evidence="3 4">
    <name type="scientific">Nocardioides eburneiflavus</name>
    <dbReference type="NCBI Taxonomy" id="2518372"/>
    <lineage>
        <taxon>Bacteria</taxon>
        <taxon>Bacillati</taxon>
        <taxon>Actinomycetota</taxon>
        <taxon>Actinomycetes</taxon>
        <taxon>Propionibacteriales</taxon>
        <taxon>Nocardioidaceae</taxon>
        <taxon>Nocardioides</taxon>
    </lineage>
</organism>
<dbReference type="Gene3D" id="1.10.10.2910">
    <property type="match status" value="1"/>
</dbReference>
<evidence type="ECO:0000256" key="1">
    <source>
        <dbReference type="ARBA" id="ARBA00007227"/>
    </source>
</evidence>
<dbReference type="InterPro" id="IPR052345">
    <property type="entry name" value="Rad_response_metalloprotease"/>
</dbReference>
<dbReference type="Pfam" id="PF06114">
    <property type="entry name" value="Peptidase_M78"/>
    <property type="match status" value="1"/>
</dbReference>
<evidence type="ECO:0000313" key="3">
    <source>
        <dbReference type="EMBL" id="TGN65402.1"/>
    </source>
</evidence>
<reference evidence="3 4" key="1">
    <citation type="submission" date="2019-04" db="EMBL/GenBank/DDBJ databases">
        <title>Three New Species of Nocardioides, Nocardioides euryhalodurans sp. nov., Nocardioides seonyuensis sp. nov. and Nocardioides eburneoflavus sp. nov. Isolated from Soil.</title>
        <authorList>
            <person name="Roh S.G."/>
            <person name="Lee C."/>
            <person name="Kim M.-K."/>
            <person name="Kim S.B."/>
        </authorList>
    </citation>
    <scope>NUCLEOTIDE SEQUENCE [LARGE SCALE GENOMIC DNA]</scope>
    <source>
        <strain evidence="3 4">MMS17-SY213</strain>
    </source>
</reference>
<keyword evidence="4" id="KW-1185">Reference proteome</keyword>
<dbReference type="OrthoDB" id="9796786at2"/>
<dbReference type="SUPFAM" id="SSF47413">
    <property type="entry name" value="lambda repressor-like DNA-binding domains"/>
    <property type="match status" value="1"/>
</dbReference>
<comment type="caution">
    <text evidence="3">The sequence shown here is derived from an EMBL/GenBank/DDBJ whole genome shotgun (WGS) entry which is preliminary data.</text>
</comment>
<dbReference type="AlphaFoldDB" id="A0A4Z1C7G0"/>
<protein>
    <submittedName>
        <fullName evidence="3">ImmA/IrrE family metallo-endopeptidase</fullName>
    </submittedName>
</protein>
<dbReference type="PANTHER" id="PTHR43236">
    <property type="entry name" value="ANTITOXIN HIGA1"/>
    <property type="match status" value="1"/>
</dbReference>
<dbReference type="RefSeq" id="WP_135839898.1">
    <property type="nucleotide sequence ID" value="NZ_SRRO01000001.1"/>
</dbReference>
<dbReference type="PANTHER" id="PTHR43236:SF2">
    <property type="entry name" value="BLL0069 PROTEIN"/>
    <property type="match status" value="1"/>
</dbReference>
<name>A0A4Z1C7G0_9ACTN</name>
<dbReference type="GO" id="GO:0003677">
    <property type="term" value="F:DNA binding"/>
    <property type="evidence" value="ECO:0007669"/>
    <property type="project" value="InterPro"/>
</dbReference>
<comment type="similarity">
    <text evidence="1">Belongs to the short-chain fatty acyl-CoA assimilation regulator (ScfR) family.</text>
</comment>
<gene>
    <name evidence="3" type="ORF">EXE59_16645</name>
</gene>
<dbReference type="CDD" id="cd00093">
    <property type="entry name" value="HTH_XRE"/>
    <property type="match status" value="1"/>
</dbReference>
<feature type="domain" description="HTH cro/C1-type" evidence="2">
    <location>
        <begin position="12"/>
        <end position="67"/>
    </location>
</feature>
<proteinExistence type="inferred from homology"/>
<accession>A0A4Z1C7G0</accession>